<accession>A0ABD2ZUX1</accession>
<feature type="compositionally biased region" description="Polar residues" evidence="1">
    <location>
        <begin position="159"/>
        <end position="168"/>
    </location>
</feature>
<organism evidence="2 3">
    <name type="scientific">Cinchona calisaya</name>
    <dbReference type="NCBI Taxonomy" id="153742"/>
    <lineage>
        <taxon>Eukaryota</taxon>
        <taxon>Viridiplantae</taxon>
        <taxon>Streptophyta</taxon>
        <taxon>Embryophyta</taxon>
        <taxon>Tracheophyta</taxon>
        <taxon>Spermatophyta</taxon>
        <taxon>Magnoliopsida</taxon>
        <taxon>eudicotyledons</taxon>
        <taxon>Gunneridae</taxon>
        <taxon>Pentapetalae</taxon>
        <taxon>asterids</taxon>
        <taxon>lamiids</taxon>
        <taxon>Gentianales</taxon>
        <taxon>Rubiaceae</taxon>
        <taxon>Cinchonoideae</taxon>
        <taxon>Cinchoneae</taxon>
        <taxon>Cinchona</taxon>
    </lineage>
</organism>
<feature type="region of interest" description="Disordered" evidence="1">
    <location>
        <begin position="382"/>
        <end position="403"/>
    </location>
</feature>
<reference evidence="2 3" key="1">
    <citation type="submission" date="2024-11" db="EMBL/GenBank/DDBJ databases">
        <title>A near-complete genome assembly of Cinchona calisaya.</title>
        <authorList>
            <person name="Lian D.C."/>
            <person name="Zhao X.W."/>
            <person name="Wei L."/>
        </authorList>
    </citation>
    <scope>NUCLEOTIDE SEQUENCE [LARGE SCALE GENOMIC DNA]</scope>
    <source>
        <tissue evidence="2">Nenye</tissue>
    </source>
</reference>
<dbReference type="PANTHER" id="PTHR33130:SF33">
    <property type="entry name" value="PUTATIVE (DUF1639)-RELATED"/>
    <property type="match status" value="1"/>
</dbReference>
<evidence type="ECO:0000256" key="1">
    <source>
        <dbReference type="SAM" id="MobiDB-lite"/>
    </source>
</evidence>
<feature type="compositionally biased region" description="Basic residues" evidence="1">
    <location>
        <begin position="382"/>
        <end position="392"/>
    </location>
</feature>
<dbReference type="InterPro" id="IPR012438">
    <property type="entry name" value="DUF1639"/>
</dbReference>
<sequence>MRYQRIIPADSPPLSNGRRTNSGPNANWKTCKEDEDRVESSGHITAKMSSTFEGKGGLKRFSSRSPSKISQDLHYIGNGNGSTIGDAEPEVPNSMNHQNLDSNGGVVGGGGSDGSSFLQWGHRKRSRCSRGMALTDDTSSSTSTLQSTKQLQGRLVPPLSSSPDTNANAMPPPSHPSSNGVSRGSNLKSTTKNTPSPVRRNLEERSGVGNKSPGGSSGRSRVVSSRSRVRKRSPSLDKKTPSCLSFASARDENMNAISLVQQQDQEVAPQQESGGCSMNHDTNHDDINHGNTVRAAKMTGGTAGGREKVNNGGGNEVNEWPRIYLPLSRKEKEEDFLAMKGTKLPHRPKKRPKNIDRMLQYCFPGMWLSDLTRGRYEVREKKCPRKQKRRGLKGMESLESDSE</sequence>
<feature type="region of interest" description="Disordered" evidence="1">
    <location>
        <begin position="95"/>
        <end position="243"/>
    </location>
</feature>
<evidence type="ECO:0000313" key="3">
    <source>
        <dbReference type="Proteomes" id="UP001630127"/>
    </source>
</evidence>
<dbReference type="EMBL" id="JBJUIK010000007">
    <property type="protein sequence ID" value="KAL3523224.1"/>
    <property type="molecule type" value="Genomic_DNA"/>
</dbReference>
<feature type="compositionally biased region" description="Polar residues" evidence="1">
    <location>
        <begin position="13"/>
        <end position="28"/>
    </location>
</feature>
<dbReference type="Pfam" id="PF07797">
    <property type="entry name" value="DUF1639"/>
    <property type="match status" value="1"/>
</dbReference>
<keyword evidence="3" id="KW-1185">Reference proteome</keyword>
<evidence type="ECO:0000313" key="2">
    <source>
        <dbReference type="EMBL" id="KAL3523224.1"/>
    </source>
</evidence>
<comment type="caution">
    <text evidence="2">The sequence shown here is derived from an EMBL/GenBank/DDBJ whole genome shotgun (WGS) entry which is preliminary data.</text>
</comment>
<dbReference type="PANTHER" id="PTHR33130">
    <property type="entry name" value="PUTATIVE (DUF1639)-RELATED"/>
    <property type="match status" value="1"/>
</dbReference>
<feature type="region of interest" description="Disordered" evidence="1">
    <location>
        <begin position="1"/>
        <end position="42"/>
    </location>
</feature>
<feature type="compositionally biased region" description="Low complexity" evidence="1">
    <location>
        <begin position="211"/>
        <end position="226"/>
    </location>
</feature>
<feature type="compositionally biased region" description="Basic and acidic residues" evidence="1">
    <location>
        <begin position="30"/>
        <end position="40"/>
    </location>
</feature>
<name>A0ABD2ZUX1_9GENT</name>
<dbReference type="AlphaFoldDB" id="A0ABD2ZUX1"/>
<protein>
    <submittedName>
        <fullName evidence="2">Uncharacterized protein</fullName>
    </submittedName>
</protein>
<feature type="compositionally biased region" description="Low complexity" evidence="1">
    <location>
        <begin position="134"/>
        <end position="152"/>
    </location>
</feature>
<gene>
    <name evidence="2" type="ORF">ACH5RR_016058</name>
</gene>
<proteinExistence type="predicted"/>
<feature type="compositionally biased region" description="Polar residues" evidence="1">
    <location>
        <begin position="176"/>
        <end position="196"/>
    </location>
</feature>
<dbReference type="Proteomes" id="UP001630127">
    <property type="component" value="Unassembled WGS sequence"/>
</dbReference>